<sequence length="362" mass="40862">MNSTDTPVLIMITRRSVIIYAVELLILTTGLVYCSLFLAIVLKVRCFHQNLRILLVNFATAYMVEIISRYMIVIPLMHTYILGYASPLDTFPWCRLAHFVHDMTIAVIFMDTVVLVVERSIATRNSRTYELSSSSFIGVSLVVAQWSLAFVFIWLNQAYDNTDEKTDFVLSAACQKMYLNTQLFTVLAILSIIVDVIVAVVFIILLRINRRKYDENRKESGNYLSNRYQTAENIRSTRLLYPLMTAKVIVSLASAGLLLTAGLVLAVSKDTVAKTQTASILGQSFDLLIATYTVIFPQLAFYGQRSLLWASKKSILCVRRKAVQDVKSAAQNIRGVDGKPLLNDIKKEFDDHFAALEALWNK</sequence>
<name>A0AAD4MLK7_9BILA</name>
<keyword evidence="3 5" id="KW-1133">Transmembrane helix</keyword>
<keyword evidence="4 5" id="KW-0472">Membrane</keyword>
<gene>
    <name evidence="7" type="ORF">DdX_17958</name>
</gene>
<keyword evidence="2 5" id="KW-0812">Transmembrane</keyword>
<dbReference type="AlphaFoldDB" id="A0AAD4MLK7"/>
<evidence type="ECO:0000256" key="3">
    <source>
        <dbReference type="ARBA" id="ARBA00022989"/>
    </source>
</evidence>
<evidence type="ECO:0000256" key="2">
    <source>
        <dbReference type="ARBA" id="ARBA00022692"/>
    </source>
</evidence>
<organism evidence="7 8">
    <name type="scientific">Ditylenchus destructor</name>
    <dbReference type="NCBI Taxonomy" id="166010"/>
    <lineage>
        <taxon>Eukaryota</taxon>
        <taxon>Metazoa</taxon>
        <taxon>Ecdysozoa</taxon>
        <taxon>Nematoda</taxon>
        <taxon>Chromadorea</taxon>
        <taxon>Rhabditida</taxon>
        <taxon>Tylenchina</taxon>
        <taxon>Tylenchomorpha</taxon>
        <taxon>Sphaerularioidea</taxon>
        <taxon>Anguinidae</taxon>
        <taxon>Anguininae</taxon>
        <taxon>Ditylenchus</taxon>
    </lineage>
</organism>
<feature type="domain" description="G-protein coupled receptors family 1 profile" evidence="6">
    <location>
        <begin position="33"/>
        <end position="300"/>
    </location>
</feature>
<evidence type="ECO:0000313" key="7">
    <source>
        <dbReference type="EMBL" id="KAI1698327.1"/>
    </source>
</evidence>
<proteinExistence type="predicted"/>
<keyword evidence="7" id="KW-0675">Receptor</keyword>
<keyword evidence="8" id="KW-1185">Reference proteome</keyword>
<evidence type="ECO:0000259" key="6">
    <source>
        <dbReference type="PROSITE" id="PS50262"/>
    </source>
</evidence>
<dbReference type="GO" id="GO:0016020">
    <property type="term" value="C:membrane"/>
    <property type="evidence" value="ECO:0007669"/>
    <property type="project" value="UniProtKB-SubCell"/>
</dbReference>
<dbReference type="PANTHER" id="PTHR47521">
    <property type="entry name" value="SERPENTINE RECEPTOR, CLASS E (EPSILON)-RELATED"/>
    <property type="match status" value="1"/>
</dbReference>
<feature type="transmembrane region" description="Helical" evidence="5">
    <location>
        <begin position="248"/>
        <end position="268"/>
    </location>
</feature>
<evidence type="ECO:0000313" key="8">
    <source>
        <dbReference type="Proteomes" id="UP001201812"/>
    </source>
</evidence>
<dbReference type="EMBL" id="JAKKPZ010000223">
    <property type="protein sequence ID" value="KAI1698327.1"/>
    <property type="molecule type" value="Genomic_DNA"/>
</dbReference>
<feature type="transmembrane region" description="Helical" evidence="5">
    <location>
        <begin position="136"/>
        <end position="155"/>
    </location>
</feature>
<feature type="transmembrane region" description="Helical" evidence="5">
    <location>
        <begin position="54"/>
        <end position="76"/>
    </location>
</feature>
<dbReference type="InterPro" id="IPR019408">
    <property type="entry name" value="7TM_GPCR_serpentine_rcpt_Srab"/>
</dbReference>
<feature type="transmembrane region" description="Helical" evidence="5">
    <location>
        <begin position="186"/>
        <end position="208"/>
    </location>
</feature>
<dbReference type="PANTHER" id="PTHR47521:SF8">
    <property type="entry name" value="G-PROTEIN COUPLED RECEPTOR F27E5.5-RELATED"/>
    <property type="match status" value="1"/>
</dbReference>
<dbReference type="Proteomes" id="UP001201812">
    <property type="component" value="Unassembled WGS sequence"/>
</dbReference>
<dbReference type="SUPFAM" id="SSF81321">
    <property type="entry name" value="Family A G protein-coupled receptor-like"/>
    <property type="match status" value="1"/>
</dbReference>
<evidence type="ECO:0000256" key="5">
    <source>
        <dbReference type="SAM" id="Phobius"/>
    </source>
</evidence>
<reference evidence="7" key="1">
    <citation type="submission" date="2022-01" db="EMBL/GenBank/DDBJ databases">
        <title>Genome Sequence Resource for Two Populations of Ditylenchus destructor, the Migratory Endoparasitic Phytonematode.</title>
        <authorList>
            <person name="Zhang H."/>
            <person name="Lin R."/>
            <person name="Xie B."/>
        </authorList>
    </citation>
    <scope>NUCLEOTIDE SEQUENCE</scope>
    <source>
        <strain evidence="7">BazhouSP</strain>
    </source>
</reference>
<dbReference type="PROSITE" id="PS50262">
    <property type="entry name" value="G_PROTEIN_RECEP_F1_2"/>
    <property type="match status" value="1"/>
</dbReference>
<feature type="transmembrane region" description="Helical" evidence="5">
    <location>
        <begin position="17"/>
        <end position="42"/>
    </location>
</feature>
<comment type="caution">
    <text evidence="7">The sequence shown here is derived from an EMBL/GenBank/DDBJ whole genome shotgun (WGS) entry which is preliminary data.</text>
</comment>
<feature type="transmembrane region" description="Helical" evidence="5">
    <location>
        <begin position="96"/>
        <end position="116"/>
    </location>
</feature>
<dbReference type="InterPro" id="IPR052860">
    <property type="entry name" value="NRL-GPCR1"/>
</dbReference>
<feature type="transmembrane region" description="Helical" evidence="5">
    <location>
        <begin position="280"/>
        <end position="303"/>
    </location>
</feature>
<evidence type="ECO:0000256" key="1">
    <source>
        <dbReference type="ARBA" id="ARBA00004141"/>
    </source>
</evidence>
<comment type="subcellular location">
    <subcellularLocation>
        <location evidence="1">Membrane</location>
        <topology evidence="1">Multi-pass membrane protein</topology>
    </subcellularLocation>
</comment>
<dbReference type="InterPro" id="IPR017452">
    <property type="entry name" value="GPCR_Rhodpsn_7TM"/>
</dbReference>
<dbReference type="Pfam" id="PF10292">
    <property type="entry name" value="7TM_GPCR_Srab"/>
    <property type="match status" value="1"/>
</dbReference>
<evidence type="ECO:0000256" key="4">
    <source>
        <dbReference type="ARBA" id="ARBA00023136"/>
    </source>
</evidence>
<protein>
    <submittedName>
        <fullName evidence="7">Serpentine type 7TM GPCR receptor class ab chemoreceptor domain-containing protein</fullName>
    </submittedName>
</protein>
<dbReference type="Gene3D" id="1.20.1070.10">
    <property type="entry name" value="Rhodopsin 7-helix transmembrane proteins"/>
    <property type="match status" value="1"/>
</dbReference>
<accession>A0AAD4MLK7</accession>